<proteinExistence type="predicted"/>
<dbReference type="Proteomes" id="UP000178176">
    <property type="component" value="Unassembled WGS sequence"/>
</dbReference>
<dbReference type="EMBL" id="MEXH01000026">
    <property type="protein sequence ID" value="OGC91915.1"/>
    <property type="molecule type" value="Genomic_DNA"/>
</dbReference>
<dbReference type="InterPro" id="IPR050834">
    <property type="entry name" value="Glycosyltransf_2"/>
</dbReference>
<protein>
    <recommendedName>
        <fullName evidence="1">Glycosyltransferase 2-like domain-containing protein</fullName>
    </recommendedName>
</protein>
<accession>A0A1F4YD72</accession>
<dbReference type="PANTHER" id="PTHR43685:SF2">
    <property type="entry name" value="GLYCOSYLTRANSFERASE 2-LIKE DOMAIN-CONTAINING PROTEIN"/>
    <property type="match status" value="1"/>
</dbReference>
<dbReference type="InterPro" id="IPR029044">
    <property type="entry name" value="Nucleotide-diphossugar_trans"/>
</dbReference>
<dbReference type="AlphaFoldDB" id="A0A1F4YD72"/>
<dbReference type="Gene3D" id="3.90.550.10">
    <property type="entry name" value="Spore Coat Polysaccharide Biosynthesis Protein SpsA, Chain A"/>
    <property type="match status" value="1"/>
</dbReference>
<evidence type="ECO:0000313" key="3">
    <source>
        <dbReference type="Proteomes" id="UP000178176"/>
    </source>
</evidence>
<dbReference type="Pfam" id="PF00535">
    <property type="entry name" value="Glycos_transf_2"/>
    <property type="match status" value="1"/>
</dbReference>
<dbReference type="CDD" id="cd00761">
    <property type="entry name" value="Glyco_tranf_GTA_type"/>
    <property type="match status" value="1"/>
</dbReference>
<dbReference type="InterPro" id="IPR001173">
    <property type="entry name" value="Glyco_trans_2-like"/>
</dbReference>
<dbReference type="PANTHER" id="PTHR43685">
    <property type="entry name" value="GLYCOSYLTRANSFERASE"/>
    <property type="match status" value="1"/>
</dbReference>
<dbReference type="SUPFAM" id="SSF53448">
    <property type="entry name" value="Nucleotide-diphospho-sugar transferases"/>
    <property type="match status" value="1"/>
</dbReference>
<comment type="caution">
    <text evidence="2">The sequence shown here is derived from an EMBL/GenBank/DDBJ whole genome shotgun (WGS) entry which is preliminary data.</text>
</comment>
<name>A0A1F4YD72_9BACT</name>
<feature type="domain" description="Glycosyltransferase 2-like" evidence="1">
    <location>
        <begin position="8"/>
        <end position="174"/>
    </location>
</feature>
<reference evidence="2 3" key="1">
    <citation type="journal article" date="2016" name="Nat. Commun.">
        <title>Thousands of microbial genomes shed light on interconnected biogeochemical processes in an aquifer system.</title>
        <authorList>
            <person name="Anantharaman K."/>
            <person name="Brown C.T."/>
            <person name="Hug L.A."/>
            <person name="Sharon I."/>
            <person name="Castelle C.J."/>
            <person name="Probst A.J."/>
            <person name="Thomas B.C."/>
            <person name="Singh A."/>
            <person name="Wilkins M.J."/>
            <person name="Karaoz U."/>
            <person name="Brodie E.L."/>
            <person name="Williams K.H."/>
            <person name="Hubbard S.S."/>
            <person name="Banfield J.F."/>
        </authorList>
    </citation>
    <scope>NUCLEOTIDE SEQUENCE [LARGE SCALE GENOMIC DNA]</scope>
</reference>
<gene>
    <name evidence="2" type="ORF">A2876_03160</name>
</gene>
<evidence type="ECO:0000259" key="1">
    <source>
        <dbReference type="Pfam" id="PF00535"/>
    </source>
</evidence>
<evidence type="ECO:0000313" key="2">
    <source>
        <dbReference type="EMBL" id="OGC91915.1"/>
    </source>
</evidence>
<sequence length="306" mass="35734">MITRLSVIIIPVYNGEEFIATTLNSCLGQTLLAPIIVVDDQSSDKTINIVRDYQHKFPGRIKLSINKRRYGRVGCWNRCLEIFEALPYKYLKYVFAGDEILPDCIKEFEKAFSIDKNIGAVASAYEFVRPDGETSYSWHKEFQDRVITSQKATRFNLEQDGLLGAMVCHAYNKKFIKGMKFTEYLITKLDFDTILLSKSKAYYIGKVLSRFNLDSHRTFAKSISTWCNLEFSYVEARMLDQLKDMFTPIEYTQLKKQIVMNSIKNQYRFFGSKFLLDIIIATFLEIVQRFSVTYPRFWLKHVFKIG</sequence>
<organism evidence="2 3">
    <name type="scientific">Candidatus Amesbacteria bacterium RIFCSPHIGHO2_01_FULL_48_32b</name>
    <dbReference type="NCBI Taxonomy" id="1797253"/>
    <lineage>
        <taxon>Bacteria</taxon>
        <taxon>Candidatus Amesiibacteriota</taxon>
    </lineage>
</organism>